<evidence type="ECO:0000256" key="2">
    <source>
        <dbReference type="ARBA" id="ARBA00022525"/>
    </source>
</evidence>
<comment type="subcellular location">
    <subcellularLocation>
        <location evidence="1">Secreted</location>
    </subcellularLocation>
</comment>
<name>A0A147BHQ0_IXORI</name>
<dbReference type="PROSITE" id="PS00118">
    <property type="entry name" value="PA2_HIS"/>
    <property type="match status" value="1"/>
</dbReference>
<dbReference type="GO" id="GO:0050482">
    <property type="term" value="P:arachidonate secretion"/>
    <property type="evidence" value="ECO:0007669"/>
    <property type="project" value="InterPro"/>
</dbReference>
<dbReference type="GO" id="GO:0006644">
    <property type="term" value="P:phospholipid metabolic process"/>
    <property type="evidence" value="ECO:0007669"/>
    <property type="project" value="InterPro"/>
</dbReference>
<dbReference type="EMBL" id="GEGO01005087">
    <property type="protein sequence ID" value="JAR90317.1"/>
    <property type="molecule type" value="Transcribed_RNA"/>
</dbReference>
<dbReference type="Pfam" id="PF06951">
    <property type="entry name" value="PLA2G12"/>
    <property type="match status" value="1"/>
</dbReference>
<proteinExistence type="predicted"/>
<dbReference type="GO" id="GO:0005576">
    <property type="term" value="C:extracellular region"/>
    <property type="evidence" value="ECO:0007669"/>
    <property type="project" value="UniProtKB-SubCell"/>
</dbReference>
<feature type="signal peptide" evidence="3">
    <location>
        <begin position="1"/>
        <end position="26"/>
    </location>
</feature>
<reference evidence="4" key="1">
    <citation type="journal article" date="2018" name="PLoS Negl. Trop. Dis.">
        <title>Sialome diversity of ticks revealed by RNAseq of single tick salivary glands.</title>
        <authorList>
            <person name="Perner J."/>
            <person name="Kropackova S."/>
            <person name="Kopacek P."/>
            <person name="Ribeiro J.M."/>
        </authorList>
    </citation>
    <scope>NUCLEOTIDE SEQUENCE</scope>
    <source>
        <strain evidence="4">Siblings of single egg batch collected in Ceske Budejovice</strain>
        <tissue evidence="4">Salivary glands</tissue>
    </source>
</reference>
<keyword evidence="2" id="KW-0964">Secreted</keyword>
<evidence type="ECO:0000256" key="3">
    <source>
        <dbReference type="SAM" id="SignalP"/>
    </source>
</evidence>
<dbReference type="PANTHER" id="PTHR12824:SF8">
    <property type="entry name" value="GXIVSPLA2, ISOFORM A"/>
    <property type="match status" value="1"/>
</dbReference>
<dbReference type="InterPro" id="IPR033113">
    <property type="entry name" value="PLA2_histidine"/>
</dbReference>
<evidence type="ECO:0000256" key="1">
    <source>
        <dbReference type="ARBA" id="ARBA00004613"/>
    </source>
</evidence>
<evidence type="ECO:0000313" key="4">
    <source>
        <dbReference type="EMBL" id="JAR90317.1"/>
    </source>
</evidence>
<dbReference type="SUPFAM" id="SSF48619">
    <property type="entry name" value="Phospholipase A2, PLA2"/>
    <property type="match status" value="1"/>
</dbReference>
<organism evidence="4">
    <name type="scientific">Ixodes ricinus</name>
    <name type="common">Common tick</name>
    <name type="synonym">Acarus ricinus</name>
    <dbReference type="NCBI Taxonomy" id="34613"/>
    <lineage>
        <taxon>Eukaryota</taxon>
        <taxon>Metazoa</taxon>
        <taxon>Ecdysozoa</taxon>
        <taxon>Arthropoda</taxon>
        <taxon>Chelicerata</taxon>
        <taxon>Arachnida</taxon>
        <taxon>Acari</taxon>
        <taxon>Parasitiformes</taxon>
        <taxon>Ixodida</taxon>
        <taxon>Ixodoidea</taxon>
        <taxon>Ixodidae</taxon>
        <taxon>Ixodinae</taxon>
        <taxon>Ixodes</taxon>
    </lineage>
</organism>
<dbReference type="InterPro" id="IPR010711">
    <property type="entry name" value="PLA2G12"/>
</dbReference>
<sequence>MEPIDCRTFLFAFCVVIRTLVPVSAAGPGFPQTDACRFRCPGSTKPVPRPAHRSSANGCGTGDFKIPASALPHPEFETCCNRHDICYDTCGENRTSCDEMFEKCLTGVCQTRASSKDNCLATLRLFTTMTVEHGCDPFLKSQKKACVCRATDEL</sequence>
<keyword evidence="3" id="KW-0732">Signal</keyword>
<protein>
    <submittedName>
        <fullName evidence="4">Putative phospholipase a2 group xii</fullName>
    </submittedName>
</protein>
<dbReference type="InterPro" id="IPR036444">
    <property type="entry name" value="PLipase_A2_dom_sf"/>
</dbReference>
<dbReference type="GO" id="GO:0004623">
    <property type="term" value="F:phospholipase A2 activity"/>
    <property type="evidence" value="ECO:0007669"/>
    <property type="project" value="InterPro"/>
</dbReference>
<dbReference type="GO" id="GO:0005509">
    <property type="term" value="F:calcium ion binding"/>
    <property type="evidence" value="ECO:0007669"/>
    <property type="project" value="InterPro"/>
</dbReference>
<accession>A0A147BHQ0</accession>
<dbReference type="GO" id="GO:0016042">
    <property type="term" value="P:lipid catabolic process"/>
    <property type="evidence" value="ECO:0007669"/>
    <property type="project" value="InterPro"/>
</dbReference>
<dbReference type="Gene3D" id="1.20.90.10">
    <property type="entry name" value="Phospholipase A2 domain"/>
    <property type="match status" value="1"/>
</dbReference>
<dbReference type="AlphaFoldDB" id="A0A147BHQ0"/>
<feature type="chain" id="PRO_5007542397" evidence="3">
    <location>
        <begin position="27"/>
        <end position="154"/>
    </location>
</feature>
<dbReference type="PANTHER" id="PTHR12824">
    <property type="entry name" value="GROUP XII SECRETORY PHOSPHOLIPASE A2 FAMILY MEMBER"/>
    <property type="match status" value="1"/>
</dbReference>